<proteinExistence type="predicted"/>
<accession>A0A848IWT3</accession>
<comment type="caution">
    <text evidence="2">The sequence shown here is derived from an EMBL/GenBank/DDBJ whole genome shotgun (WGS) entry which is preliminary data.</text>
</comment>
<reference evidence="2 3" key="1">
    <citation type="submission" date="2020-04" db="EMBL/GenBank/DDBJ databases">
        <title>Flammeovirgaceae bacterium KN852 isolated from deep sea.</title>
        <authorList>
            <person name="Zhang D.-C."/>
        </authorList>
    </citation>
    <scope>NUCLEOTIDE SEQUENCE [LARGE SCALE GENOMIC DNA]</scope>
    <source>
        <strain evidence="2 3">KN852</strain>
    </source>
</reference>
<sequence length="146" mass="16818">MINYTKLISRTFGLFKNIPFLPILIDEQLKILTLFTRPGVFSSMIELNKWIKTLDNIKTKYHKYGGLEFTINSKEICHIHGDGLVDVKLNTILKGRYLLKAGVEPHHEHPKSNMISYQLKSNDSLKLIKAIIYDAYNIRSCSGHKN</sequence>
<dbReference type="AlphaFoldDB" id="A0A848IWT3"/>
<dbReference type="EMBL" id="JABBNU010000004">
    <property type="protein sequence ID" value="NMM48126.1"/>
    <property type="molecule type" value="Genomic_DNA"/>
</dbReference>
<evidence type="ECO:0000313" key="3">
    <source>
        <dbReference type="Proteomes" id="UP000559010"/>
    </source>
</evidence>
<protein>
    <submittedName>
        <fullName evidence="2">DUF5519 family protein</fullName>
    </submittedName>
</protein>
<gene>
    <name evidence="2" type="ORF">HH304_06920</name>
</gene>
<evidence type="ECO:0000259" key="1">
    <source>
        <dbReference type="Pfam" id="PF17648"/>
    </source>
</evidence>
<dbReference type="InterPro" id="IPR040841">
    <property type="entry name" value="Luciferase_dom"/>
</dbReference>
<dbReference type="RefSeq" id="WP_169679484.1">
    <property type="nucleotide sequence ID" value="NZ_JABBNU010000004.1"/>
</dbReference>
<organism evidence="2 3">
    <name type="scientific">Marinigracilibium pacificum</name>
    <dbReference type="NCBI Taxonomy" id="2729599"/>
    <lineage>
        <taxon>Bacteria</taxon>
        <taxon>Pseudomonadati</taxon>
        <taxon>Bacteroidota</taxon>
        <taxon>Cytophagia</taxon>
        <taxon>Cytophagales</taxon>
        <taxon>Flammeovirgaceae</taxon>
        <taxon>Marinigracilibium</taxon>
    </lineage>
</organism>
<dbReference type="Pfam" id="PF17648">
    <property type="entry name" value="Luciferase"/>
    <property type="match status" value="1"/>
</dbReference>
<dbReference type="Proteomes" id="UP000559010">
    <property type="component" value="Unassembled WGS sequence"/>
</dbReference>
<name>A0A848IWT3_9BACT</name>
<feature type="domain" description="Luciferase" evidence="1">
    <location>
        <begin position="74"/>
        <end position="132"/>
    </location>
</feature>
<evidence type="ECO:0000313" key="2">
    <source>
        <dbReference type="EMBL" id="NMM48126.1"/>
    </source>
</evidence>
<keyword evidence="3" id="KW-1185">Reference proteome</keyword>